<keyword evidence="2" id="KW-1185">Reference proteome</keyword>
<dbReference type="Proteomes" id="UP001567538">
    <property type="component" value="Unassembled WGS sequence"/>
</dbReference>
<proteinExistence type="predicted"/>
<comment type="caution">
    <text evidence="1">The sequence shown here is derived from an EMBL/GenBank/DDBJ whole genome shotgun (WGS) entry which is preliminary data.</text>
</comment>
<evidence type="ECO:0000313" key="1">
    <source>
        <dbReference type="EMBL" id="KAL1568965.1"/>
    </source>
</evidence>
<accession>A0ABD1IJS5</accession>
<dbReference type="AlphaFoldDB" id="A0ABD1IJS5"/>
<dbReference type="EMBL" id="JBEAFC010000001">
    <property type="protein sequence ID" value="KAL1568965.1"/>
    <property type="molecule type" value="Genomic_DNA"/>
</dbReference>
<gene>
    <name evidence="1" type="ORF">AAHA92_00504</name>
</gene>
<name>A0ABD1IJS5_SALDI</name>
<sequence>MNKFHCSHCEETISAGHLPLSSSAAVNLPSIDQYQQLISLLQSQHLHNSTSSASNSTSASLSQPLTNFFANASVNLPNGHTAPVTHLGSYTGDCDWEE</sequence>
<evidence type="ECO:0000313" key="2">
    <source>
        <dbReference type="Proteomes" id="UP001567538"/>
    </source>
</evidence>
<organism evidence="1 2">
    <name type="scientific">Salvia divinorum</name>
    <name type="common">Maria pastora</name>
    <name type="synonym">Diviner's sage</name>
    <dbReference type="NCBI Taxonomy" id="28513"/>
    <lineage>
        <taxon>Eukaryota</taxon>
        <taxon>Viridiplantae</taxon>
        <taxon>Streptophyta</taxon>
        <taxon>Embryophyta</taxon>
        <taxon>Tracheophyta</taxon>
        <taxon>Spermatophyta</taxon>
        <taxon>Magnoliopsida</taxon>
        <taxon>eudicotyledons</taxon>
        <taxon>Gunneridae</taxon>
        <taxon>Pentapetalae</taxon>
        <taxon>asterids</taxon>
        <taxon>lamiids</taxon>
        <taxon>Lamiales</taxon>
        <taxon>Lamiaceae</taxon>
        <taxon>Nepetoideae</taxon>
        <taxon>Mentheae</taxon>
        <taxon>Salviinae</taxon>
        <taxon>Salvia</taxon>
        <taxon>Salvia subgen. Calosphace</taxon>
    </lineage>
</organism>
<reference evidence="1 2" key="1">
    <citation type="submission" date="2024-06" db="EMBL/GenBank/DDBJ databases">
        <title>A chromosome level genome sequence of Diviner's sage (Salvia divinorum).</title>
        <authorList>
            <person name="Ford S.A."/>
            <person name="Ro D.-K."/>
            <person name="Ness R.W."/>
            <person name="Phillips M.A."/>
        </authorList>
    </citation>
    <scope>NUCLEOTIDE SEQUENCE [LARGE SCALE GENOMIC DNA]</scope>
    <source>
        <strain evidence="1">SAF-2024a</strain>
        <tissue evidence="1">Leaf</tissue>
    </source>
</reference>
<protein>
    <submittedName>
        <fullName evidence="1">Uncharacterized protein</fullName>
    </submittedName>
</protein>